<gene>
    <name evidence="1" type="ORF">M9458_010987</name>
</gene>
<proteinExistence type="predicted"/>
<dbReference type="PANTHER" id="PTHR46130:SF2">
    <property type="entry name" value="PAPPALYSIN-1"/>
    <property type="match status" value="1"/>
</dbReference>
<dbReference type="Proteomes" id="UP001529510">
    <property type="component" value="Unassembled WGS sequence"/>
</dbReference>
<evidence type="ECO:0000313" key="2">
    <source>
        <dbReference type="Proteomes" id="UP001529510"/>
    </source>
</evidence>
<evidence type="ECO:0000313" key="1">
    <source>
        <dbReference type="EMBL" id="KAL0192691.1"/>
    </source>
</evidence>
<protein>
    <submittedName>
        <fullName evidence="1">Uncharacterized protein</fullName>
    </submittedName>
</protein>
<sequence length="61" mass="6839">SESTVTLTCADGKWNKQVTCEPVDCGRPDKYHVHPAIFEFSEGTTYGKKCTFQCREPAQLV</sequence>
<feature type="non-terminal residue" evidence="1">
    <location>
        <position position="1"/>
    </location>
</feature>
<name>A0ABD0R4S5_CIRMR</name>
<dbReference type="AlphaFoldDB" id="A0ABD0R4S5"/>
<dbReference type="InterPro" id="IPR043543">
    <property type="entry name" value="PAPPA/PAPPA2"/>
</dbReference>
<reference evidence="1 2" key="1">
    <citation type="submission" date="2024-05" db="EMBL/GenBank/DDBJ databases">
        <title>Genome sequencing and assembly of Indian major carp, Cirrhinus mrigala (Hamilton, 1822).</title>
        <authorList>
            <person name="Mohindra V."/>
            <person name="Chowdhury L.M."/>
            <person name="Lal K."/>
            <person name="Jena J.K."/>
        </authorList>
    </citation>
    <scope>NUCLEOTIDE SEQUENCE [LARGE SCALE GENOMIC DNA]</scope>
    <source>
        <strain evidence="1">CM1030</strain>
        <tissue evidence="1">Blood</tissue>
    </source>
</reference>
<dbReference type="Gene3D" id="2.10.70.10">
    <property type="entry name" value="Complement Module, domain 1"/>
    <property type="match status" value="1"/>
</dbReference>
<dbReference type="EMBL" id="JAMKFB020000005">
    <property type="protein sequence ID" value="KAL0192691.1"/>
    <property type="molecule type" value="Genomic_DNA"/>
</dbReference>
<comment type="caution">
    <text evidence="1">The sequence shown here is derived from an EMBL/GenBank/DDBJ whole genome shotgun (WGS) entry which is preliminary data.</text>
</comment>
<keyword evidence="2" id="KW-1185">Reference proteome</keyword>
<feature type="non-terminal residue" evidence="1">
    <location>
        <position position="61"/>
    </location>
</feature>
<dbReference type="PANTHER" id="PTHR46130">
    <property type="entry name" value="LAMGL DOMAIN-CONTAINING PROTEIN"/>
    <property type="match status" value="1"/>
</dbReference>
<accession>A0ABD0R4S5</accession>
<organism evidence="1 2">
    <name type="scientific">Cirrhinus mrigala</name>
    <name type="common">Mrigala</name>
    <dbReference type="NCBI Taxonomy" id="683832"/>
    <lineage>
        <taxon>Eukaryota</taxon>
        <taxon>Metazoa</taxon>
        <taxon>Chordata</taxon>
        <taxon>Craniata</taxon>
        <taxon>Vertebrata</taxon>
        <taxon>Euteleostomi</taxon>
        <taxon>Actinopterygii</taxon>
        <taxon>Neopterygii</taxon>
        <taxon>Teleostei</taxon>
        <taxon>Ostariophysi</taxon>
        <taxon>Cypriniformes</taxon>
        <taxon>Cyprinidae</taxon>
        <taxon>Labeoninae</taxon>
        <taxon>Labeonini</taxon>
        <taxon>Cirrhinus</taxon>
    </lineage>
</organism>